<dbReference type="AlphaFoldDB" id="A0A0T6LXY4"/>
<evidence type="ECO:0000256" key="2">
    <source>
        <dbReference type="ARBA" id="ARBA00022448"/>
    </source>
</evidence>
<keyword evidence="11" id="KW-1185">Reference proteome</keyword>
<dbReference type="InterPro" id="IPR050809">
    <property type="entry name" value="UgpAE/MalFG_permease"/>
</dbReference>
<dbReference type="InterPro" id="IPR035906">
    <property type="entry name" value="MetI-like_sf"/>
</dbReference>
<feature type="transmembrane region" description="Helical" evidence="7">
    <location>
        <begin position="126"/>
        <end position="149"/>
    </location>
</feature>
<feature type="transmembrane region" description="Helical" evidence="7">
    <location>
        <begin position="250"/>
        <end position="272"/>
    </location>
</feature>
<feature type="transmembrane region" description="Helical" evidence="7">
    <location>
        <begin position="58"/>
        <end position="86"/>
    </location>
</feature>
<dbReference type="STRING" id="76728.AQ490_16220"/>
<keyword evidence="5 7" id="KW-1133">Transmembrane helix</keyword>
<evidence type="ECO:0000256" key="1">
    <source>
        <dbReference type="ARBA" id="ARBA00004651"/>
    </source>
</evidence>
<dbReference type="Gene3D" id="1.10.3720.10">
    <property type="entry name" value="MetI-like"/>
    <property type="match status" value="1"/>
</dbReference>
<feature type="domain" description="ABC transmembrane type-1" evidence="9">
    <location>
        <begin position="121"/>
        <end position="331"/>
    </location>
</feature>
<comment type="similarity">
    <text evidence="7">Belongs to the binding-protein-dependent transport system permease family.</text>
</comment>
<keyword evidence="6 7" id="KW-0472">Membrane</keyword>
<comment type="caution">
    <text evidence="10">The sequence shown here is derived from an EMBL/GenBank/DDBJ whole genome shotgun (WGS) entry which is preliminary data.</text>
</comment>
<feature type="compositionally biased region" description="Low complexity" evidence="8">
    <location>
        <begin position="15"/>
        <end position="38"/>
    </location>
</feature>
<evidence type="ECO:0000256" key="5">
    <source>
        <dbReference type="ARBA" id="ARBA00022989"/>
    </source>
</evidence>
<dbReference type="GO" id="GO:0005886">
    <property type="term" value="C:plasma membrane"/>
    <property type="evidence" value="ECO:0007669"/>
    <property type="project" value="UniProtKB-SubCell"/>
</dbReference>
<proteinExistence type="inferred from homology"/>
<name>A0A0T6LXY4_WENVI</name>
<keyword evidence="4 7" id="KW-0812">Transmembrane</keyword>
<evidence type="ECO:0000256" key="4">
    <source>
        <dbReference type="ARBA" id="ARBA00022692"/>
    </source>
</evidence>
<evidence type="ECO:0000256" key="7">
    <source>
        <dbReference type="RuleBase" id="RU363032"/>
    </source>
</evidence>
<evidence type="ECO:0000313" key="10">
    <source>
        <dbReference type="EMBL" id="KRV50604.1"/>
    </source>
</evidence>
<dbReference type="EMBL" id="LLZU01000005">
    <property type="protein sequence ID" value="KRV50604.1"/>
    <property type="molecule type" value="Genomic_DNA"/>
</dbReference>
<evidence type="ECO:0000256" key="8">
    <source>
        <dbReference type="SAM" id="MobiDB-lite"/>
    </source>
</evidence>
<dbReference type="InterPro" id="IPR000515">
    <property type="entry name" value="MetI-like"/>
</dbReference>
<dbReference type="eggNOG" id="COG1175">
    <property type="taxonomic scope" value="Bacteria"/>
</dbReference>
<feature type="transmembrane region" description="Helical" evidence="7">
    <location>
        <begin position="161"/>
        <end position="184"/>
    </location>
</feature>
<dbReference type="PANTHER" id="PTHR43227">
    <property type="entry name" value="BLL4140 PROTEIN"/>
    <property type="match status" value="1"/>
</dbReference>
<feature type="transmembrane region" description="Helical" evidence="7">
    <location>
        <begin position="204"/>
        <end position="229"/>
    </location>
</feature>
<evidence type="ECO:0000256" key="6">
    <source>
        <dbReference type="ARBA" id="ARBA00023136"/>
    </source>
</evidence>
<gene>
    <name evidence="10" type="ORF">AQ490_16220</name>
</gene>
<comment type="subcellular location">
    <subcellularLocation>
        <location evidence="1 7">Cell membrane</location>
        <topology evidence="1 7">Multi-pass membrane protein</topology>
    </subcellularLocation>
</comment>
<feature type="region of interest" description="Disordered" evidence="8">
    <location>
        <begin position="1"/>
        <end position="46"/>
    </location>
</feature>
<dbReference type="CDD" id="cd06261">
    <property type="entry name" value="TM_PBP2"/>
    <property type="match status" value="1"/>
</dbReference>
<protein>
    <submittedName>
        <fullName evidence="10">ABC transporter permease</fullName>
    </submittedName>
</protein>
<dbReference type="SUPFAM" id="SSF161098">
    <property type="entry name" value="MetI-like"/>
    <property type="match status" value="1"/>
</dbReference>
<dbReference type="PROSITE" id="PS50928">
    <property type="entry name" value="ABC_TM1"/>
    <property type="match status" value="1"/>
</dbReference>
<reference evidence="10 11" key="1">
    <citation type="submission" date="2015-10" db="EMBL/GenBank/DDBJ databases">
        <title>Draft genome sequence of pyrrolomycin-producing Streptomyces vitaminophilus.</title>
        <authorList>
            <person name="Graham D.E."/>
            <person name="Mahan K.M."/>
            <person name="Klingeman D.M."/>
            <person name="Hettich R.L."/>
            <person name="Parry R.J."/>
        </authorList>
    </citation>
    <scope>NUCLEOTIDE SEQUENCE [LARGE SCALE GENOMIC DNA]</scope>
    <source>
        <strain evidence="10 11">ATCC 31673</strain>
    </source>
</reference>
<dbReference type="RefSeq" id="WP_018381495.1">
    <property type="nucleotide sequence ID" value="NZ_LLZU01000005.1"/>
</dbReference>
<dbReference type="OrthoDB" id="9804439at2"/>
<accession>A0A0T6LXY4</accession>
<sequence>MTAPHPHRQETRAAGGSPSGPQLQGSSRPVPHASARAGRQPRPRRAHRVERWLGRHPFGLALTAPYTIFVLVVFAIPFGFGVWMAFHDYFFTAPGVSVPHPFVGFDNFTAVLGDGDTQRAFRNLGVFMAINIPLTVVLALSLAAALNAATRWSVFFRASYYVPYVTASVATLAVWLFLFSGSGAVNHALGAWAPDPSWLANKHLVMPLIALYVTWKQLGFYILLYLAALQNVPRELHEAALTDGAGRWQAFRAVTLPAVRPVTSLVILLSLITSGQIFTEPFLLTGGGPNGASLTPALLIYQRGLEQGEPDAAAAIGLILVTAVLILATISRRVMERN</sequence>
<dbReference type="Proteomes" id="UP000050867">
    <property type="component" value="Unassembled WGS sequence"/>
</dbReference>
<dbReference type="Pfam" id="PF00528">
    <property type="entry name" value="BPD_transp_1"/>
    <property type="match status" value="1"/>
</dbReference>
<feature type="transmembrane region" description="Helical" evidence="7">
    <location>
        <begin position="312"/>
        <end position="330"/>
    </location>
</feature>
<keyword evidence="3" id="KW-1003">Cell membrane</keyword>
<evidence type="ECO:0000256" key="3">
    <source>
        <dbReference type="ARBA" id="ARBA00022475"/>
    </source>
</evidence>
<keyword evidence="2 7" id="KW-0813">Transport</keyword>
<evidence type="ECO:0000313" key="11">
    <source>
        <dbReference type="Proteomes" id="UP000050867"/>
    </source>
</evidence>
<evidence type="ECO:0000259" key="9">
    <source>
        <dbReference type="PROSITE" id="PS50928"/>
    </source>
</evidence>
<dbReference type="PANTHER" id="PTHR43227:SF7">
    <property type="entry name" value="ARABINOOLIGOSACCHARIDES TRANSPORT SYSTEM PERMEASE PROTEIN ARAP"/>
    <property type="match status" value="1"/>
</dbReference>
<dbReference type="GO" id="GO:0055085">
    <property type="term" value="P:transmembrane transport"/>
    <property type="evidence" value="ECO:0007669"/>
    <property type="project" value="InterPro"/>
</dbReference>
<organism evidence="10 11">
    <name type="scientific">Wenjunlia vitaminophila</name>
    <name type="common">Streptomyces vitaminophilus</name>
    <dbReference type="NCBI Taxonomy" id="76728"/>
    <lineage>
        <taxon>Bacteria</taxon>
        <taxon>Bacillati</taxon>
        <taxon>Actinomycetota</taxon>
        <taxon>Actinomycetes</taxon>
        <taxon>Kitasatosporales</taxon>
        <taxon>Streptomycetaceae</taxon>
        <taxon>Wenjunlia</taxon>
    </lineage>
</organism>